<dbReference type="RefSeq" id="WP_154483159.1">
    <property type="nucleotide sequence ID" value="NZ_VUNF01000042.1"/>
</dbReference>
<evidence type="ECO:0000313" key="2">
    <source>
        <dbReference type="Proteomes" id="UP000450161"/>
    </source>
</evidence>
<name>A0A6I2U5F8_9BACT</name>
<protein>
    <submittedName>
        <fullName evidence="1">Haloacid dehalogenase-like hydrolase</fullName>
    </submittedName>
</protein>
<organism evidence="1 2">
    <name type="scientific">Segatella copri</name>
    <dbReference type="NCBI Taxonomy" id="165179"/>
    <lineage>
        <taxon>Bacteria</taxon>
        <taxon>Pseudomonadati</taxon>
        <taxon>Bacteroidota</taxon>
        <taxon>Bacteroidia</taxon>
        <taxon>Bacteroidales</taxon>
        <taxon>Prevotellaceae</taxon>
        <taxon>Segatella</taxon>
    </lineage>
</organism>
<sequence>MKNIIAIIWDFDKTLINGYMQDPIFKDYNVNAHEFWTEVNALPKKYMKEQHVKVNPDTIYLNQFIRYAQSGKFEGLNNAKLKSYGERQNFYAGIPAIFKHTKEMLKNDPVCEEYNIKVEHYIVSTGFAEVIRGTELMNYVENIWGCELIEDEEHKIINEIGFTMDNSTKTKAIFEINKGVNKEKDITVNSKLPDELRRVDFHNMIYIADGPSDIPAFSVVKGRGGATFAIYPKGDERAFAQVEKLREDDRIDMFAEADYSEGT</sequence>
<accession>A0A6I2U5F8</accession>
<dbReference type="Proteomes" id="UP000450161">
    <property type="component" value="Unassembled WGS sequence"/>
</dbReference>
<dbReference type="EMBL" id="VUNF01000042">
    <property type="protein sequence ID" value="MST78734.1"/>
    <property type="molecule type" value="Genomic_DNA"/>
</dbReference>
<comment type="caution">
    <text evidence="1">The sequence shown here is derived from an EMBL/GenBank/DDBJ whole genome shotgun (WGS) entry which is preliminary data.</text>
</comment>
<dbReference type="AlphaFoldDB" id="A0A6I2U5F8"/>
<reference evidence="1 2" key="1">
    <citation type="submission" date="2019-08" db="EMBL/GenBank/DDBJ databases">
        <title>In-depth cultivation of the pig gut microbiome towards novel bacterial diversity and tailored functional studies.</title>
        <authorList>
            <person name="Wylensek D."/>
            <person name="Hitch T.C.A."/>
            <person name="Clavel T."/>
        </authorList>
    </citation>
    <scope>NUCLEOTIDE SEQUENCE [LARGE SCALE GENOMIC DNA]</scope>
    <source>
        <strain evidence="1 2">LKV-178-WT-2C</strain>
    </source>
</reference>
<dbReference type="GO" id="GO:0016787">
    <property type="term" value="F:hydrolase activity"/>
    <property type="evidence" value="ECO:0007669"/>
    <property type="project" value="UniProtKB-KW"/>
</dbReference>
<evidence type="ECO:0000313" key="1">
    <source>
        <dbReference type="EMBL" id="MST78734.1"/>
    </source>
</evidence>
<gene>
    <name evidence="1" type="ORF">FYJ72_14000</name>
</gene>
<dbReference type="SUPFAM" id="SSF56784">
    <property type="entry name" value="HAD-like"/>
    <property type="match status" value="1"/>
</dbReference>
<dbReference type="InterPro" id="IPR023214">
    <property type="entry name" value="HAD_sf"/>
</dbReference>
<dbReference type="Gene3D" id="3.40.50.1000">
    <property type="entry name" value="HAD superfamily/HAD-like"/>
    <property type="match status" value="1"/>
</dbReference>
<dbReference type="InterPro" id="IPR036412">
    <property type="entry name" value="HAD-like_sf"/>
</dbReference>
<proteinExistence type="predicted"/>
<keyword evidence="1" id="KW-0378">Hydrolase</keyword>